<accession>A0A4Y7NKF8</accession>
<dbReference type="Gene3D" id="2.60.120.430">
    <property type="entry name" value="Galactose-binding lectin"/>
    <property type="match status" value="1"/>
</dbReference>
<evidence type="ECO:0000256" key="7">
    <source>
        <dbReference type="ARBA" id="ARBA00023136"/>
    </source>
</evidence>
<evidence type="ECO:0000256" key="5">
    <source>
        <dbReference type="ARBA" id="ARBA00022824"/>
    </source>
</evidence>
<sequence>MPRTILSISIIFLALLCLRSAEALGKIIFAVNAGGDGHVDIYGVKYQKDPLEGKVGIGSDYGKQYLNIGRVPEADGILYQTERYHHSNFGYDIPITEDGDYVLVLKFCEVYFSAPLMKVFDVTLNGVHTIVSYLDIFEKVGRAVAHDEYIQFKVKKGKILVNDEESELHGKKVRVEFIKGNHDNPKINAIYVMKGSVEDVPKLPPMPGDADDEEHDELRPMEKEEPVTPPTETKSNKKKRETPKIQSPYSDESSTLLPIFVALAACVPFLFCLCKL</sequence>
<keyword evidence="8" id="KW-0325">Glycoprotein</keyword>
<dbReference type="EMBL" id="LR023455">
    <property type="protein sequence ID" value="SVE93074.1"/>
    <property type="molecule type" value="mRNA"/>
</dbReference>
<evidence type="ECO:0000256" key="3">
    <source>
        <dbReference type="ARBA" id="ARBA00022692"/>
    </source>
</evidence>
<organism evidence="13">
    <name type="scientific">Moina brachiata</name>
    <dbReference type="NCBI Taxonomy" id="675436"/>
    <lineage>
        <taxon>Eukaryota</taxon>
        <taxon>Metazoa</taxon>
        <taxon>Ecdysozoa</taxon>
        <taxon>Arthropoda</taxon>
        <taxon>Crustacea</taxon>
        <taxon>Branchiopoda</taxon>
        <taxon>Diplostraca</taxon>
        <taxon>Cladocera</taxon>
        <taxon>Anomopoda</taxon>
        <taxon>Moinidae</taxon>
        <taxon>Moina</taxon>
    </lineage>
</organism>
<dbReference type="InterPro" id="IPR039155">
    <property type="entry name" value="MLEC"/>
</dbReference>
<evidence type="ECO:0000256" key="8">
    <source>
        <dbReference type="ARBA" id="ARBA00023180"/>
    </source>
</evidence>
<dbReference type="PANTHER" id="PTHR13460">
    <property type="match status" value="1"/>
</dbReference>
<feature type="domain" description="Malectin" evidence="12">
    <location>
        <begin position="28"/>
        <end position="190"/>
    </location>
</feature>
<evidence type="ECO:0000256" key="4">
    <source>
        <dbReference type="ARBA" id="ARBA00022729"/>
    </source>
</evidence>
<protein>
    <submittedName>
        <fullName evidence="13">EOG090X081J</fullName>
    </submittedName>
</protein>
<keyword evidence="9" id="KW-0119">Carbohydrate metabolism</keyword>
<dbReference type="AlphaFoldDB" id="A0A4Y7NKF8"/>
<keyword evidence="6" id="KW-1133">Transmembrane helix</keyword>
<feature type="chain" id="PRO_5021207321" evidence="11">
    <location>
        <begin position="24"/>
        <end position="276"/>
    </location>
</feature>
<feature type="signal peptide" evidence="11">
    <location>
        <begin position="1"/>
        <end position="23"/>
    </location>
</feature>
<evidence type="ECO:0000256" key="11">
    <source>
        <dbReference type="SAM" id="SignalP"/>
    </source>
</evidence>
<evidence type="ECO:0000313" key="13">
    <source>
        <dbReference type="EMBL" id="SVE93074.1"/>
    </source>
</evidence>
<comment type="subcellular location">
    <subcellularLocation>
        <location evidence="1">Endoplasmic reticulum membrane</location>
        <topology evidence="1">Single-pass type I membrane protein</topology>
    </subcellularLocation>
</comment>
<keyword evidence="7" id="KW-0472">Membrane</keyword>
<dbReference type="GO" id="GO:0030246">
    <property type="term" value="F:carbohydrate binding"/>
    <property type="evidence" value="ECO:0007669"/>
    <property type="project" value="InterPro"/>
</dbReference>
<keyword evidence="4 11" id="KW-0732">Signal</keyword>
<evidence type="ECO:0000256" key="2">
    <source>
        <dbReference type="ARBA" id="ARBA00009141"/>
    </source>
</evidence>
<keyword evidence="3" id="KW-0812">Transmembrane</keyword>
<evidence type="ECO:0000256" key="10">
    <source>
        <dbReference type="SAM" id="MobiDB-lite"/>
    </source>
</evidence>
<evidence type="ECO:0000256" key="9">
    <source>
        <dbReference type="ARBA" id="ARBA00023277"/>
    </source>
</evidence>
<dbReference type="InterPro" id="IPR021720">
    <property type="entry name" value="Malectin_dom"/>
</dbReference>
<comment type="similarity">
    <text evidence="2">Belongs to the malectin family.</text>
</comment>
<keyword evidence="5" id="KW-0256">Endoplasmic reticulum</keyword>
<reference evidence="13" key="1">
    <citation type="submission" date="2018-08" db="EMBL/GenBank/DDBJ databases">
        <authorList>
            <person name="Cornetti L."/>
        </authorList>
    </citation>
    <scope>NUCLEOTIDE SEQUENCE</scope>
    <source>
        <strain evidence="13">DE-FRO-2-1</strain>
    </source>
</reference>
<dbReference type="GO" id="GO:0005789">
    <property type="term" value="C:endoplasmic reticulum membrane"/>
    <property type="evidence" value="ECO:0007669"/>
    <property type="project" value="UniProtKB-SubCell"/>
</dbReference>
<evidence type="ECO:0000256" key="6">
    <source>
        <dbReference type="ARBA" id="ARBA00022989"/>
    </source>
</evidence>
<dbReference type="Pfam" id="PF11721">
    <property type="entry name" value="Malectin"/>
    <property type="match status" value="1"/>
</dbReference>
<feature type="compositionally biased region" description="Basic and acidic residues" evidence="10">
    <location>
        <begin position="216"/>
        <end position="226"/>
    </location>
</feature>
<proteinExistence type="evidence at transcript level"/>
<feature type="region of interest" description="Disordered" evidence="10">
    <location>
        <begin position="202"/>
        <end position="251"/>
    </location>
</feature>
<evidence type="ECO:0000259" key="12">
    <source>
        <dbReference type="Pfam" id="PF11721"/>
    </source>
</evidence>
<dbReference type="PANTHER" id="PTHR13460:SF0">
    <property type="entry name" value="MALECTIN"/>
    <property type="match status" value="1"/>
</dbReference>
<gene>
    <name evidence="13" type="primary">EOG090X081J</name>
</gene>
<name>A0A4Y7NKF8_9CRUS</name>
<evidence type="ECO:0000256" key="1">
    <source>
        <dbReference type="ARBA" id="ARBA00004115"/>
    </source>
</evidence>